<dbReference type="CDD" id="cd00829">
    <property type="entry name" value="SCP-x_thiolase"/>
    <property type="match status" value="1"/>
</dbReference>
<dbReference type="InterPro" id="IPR016039">
    <property type="entry name" value="Thiolase-like"/>
</dbReference>
<dbReference type="InterPro" id="IPR055140">
    <property type="entry name" value="Thiolase_C_2"/>
</dbReference>
<reference evidence="2 3" key="1">
    <citation type="submission" date="2019-02" db="EMBL/GenBank/DDBJ databases">
        <title>Genomic Encyclopedia of Type Strains, Phase IV (KMG-IV): sequencing the most valuable type-strain genomes for metagenomic binning, comparative biology and taxonomic classification.</title>
        <authorList>
            <person name="Goeker M."/>
        </authorList>
    </citation>
    <scope>NUCLEOTIDE SEQUENCE [LARGE SCALE GENOMIC DNA]</scope>
    <source>
        <strain evidence="2 3">K24</strain>
    </source>
</reference>
<evidence type="ECO:0000313" key="3">
    <source>
        <dbReference type="Proteomes" id="UP000292445"/>
    </source>
</evidence>
<dbReference type="PANTHER" id="PTHR42870">
    <property type="entry name" value="ACETYL-COA C-ACETYLTRANSFERASE"/>
    <property type="match status" value="1"/>
</dbReference>
<gene>
    <name evidence="2" type="ORF">EV675_2199</name>
</gene>
<dbReference type="Proteomes" id="UP000292445">
    <property type="component" value="Unassembled WGS sequence"/>
</dbReference>
<feature type="domain" description="Thiolase C-terminal" evidence="1">
    <location>
        <begin position="237"/>
        <end position="378"/>
    </location>
</feature>
<sequence>MDQAYIAGVGELPQGRSPLPDTMALHAELARRALEDAGMELAQVDAVLTVPPRTDLYLIHAAALAEHLGIEPAVAWTLEAGGAAPMAMVETARGLIRGGSAATVLIVAADMPLGAASRDAYVKTLAEAGPVHPEWEVPYGPTVPAMFALVARAYAQRWGGTDEQLAAVAVHDRTAAAAHPNAHHREAIDAAAHRSSRLIADPLRLLDCAPVSDGGGALVVTGVPGARRVPVRGAGFAAGHMHLSAAASLTSFSAGRALEAALRQAGADRDDIDLALVYDCFTIAMLVNLEDLGLAGPGRAGRGFLDGRFGPVGALPVNTHGGLLSHGHPARAGGIGNVVEAVVQLRGEAGARQAGERRLALAHGMGGVFATHGALLLGAPR</sequence>
<dbReference type="Pfam" id="PF22691">
    <property type="entry name" value="Thiolase_C_1"/>
    <property type="match status" value="1"/>
</dbReference>
<organism evidence="2 3">
    <name type="scientific">Pigmentiphaga kullae</name>
    <dbReference type="NCBI Taxonomy" id="151784"/>
    <lineage>
        <taxon>Bacteria</taxon>
        <taxon>Pseudomonadati</taxon>
        <taxon>Pseudomonadota</taxon>
        <taxon>Betaproteobacteria</taxon>
        <taxon>Burkholderiales</taxon>
        <taxon>Alcaligenaceae</taxon>
        <taxon>Pigmentiphaga</taxon>
    </lineage>
</organism>
<keyword evidence="3" id="KW-1185">Reference proteome</keyword>
<dbReference type="PANTHER" id="PTHR42870:SF1">
    <property type="entry name" value="NON-SPECIFIC LIPID-TRANSFER PROTEIN-LIKE 2"/>
    <property type="match status" value="1"/>
</dbReference>
<dbReference type="PIRSF" id="PIRSF000429">
    <property type="entry name" value="Ac-CoA_Ac_transf"/>
    <property type="match status" value="1"/>
</dbReference>
<evidence type="ECO:0000313" key="2">
    <source>
        <dbReference type="EMBL" id="RZS86165.1"/>
    </source>
</evidence>
<proteinExistence type="predicted"/>
<dbReference type="SUPFAM" id="SSF53901">
    <property type="entry name" value="Thiolase-like"/>
    <property type="match status" value="2"/>
</dbReference>
<dbReference type="RefSeq" id="WP_165404533.1">
    <property type="nucleotide sequence ID" value="NZ_SGXC01000001.1"/>
</dbReference>
<dbReference type="AlphaFoldDB" id="A0A4Q7NLX8"/>
<accession>A0A4Q7NLX8</accession>
<name>A0A4Q7NLX8_9BURK</name>
<dbReference type="GO" id="GO:0003988">
    <property type="term" value="F:acetyl-CoA C-acyltransferase activity"/>
    <property type="evidence" value="ECO:0007669"/>
    <property type="project" value="UniProtKB-ARBA"/>
</dbReference>
<keyword evidence="2" id="KW-0808">Transferase</keyword>
<comment type="caution">
    <text evidence="2">The sequence shown here is derived from an EMBL/GenBank/DDBJ whole genome shotgun (WGS) entry which is preliminary data.</text>
</comment>
<dbReference type="InterPro" id="IPR002155">
    <property type="entry name" value="Thiolase"/>
</dbReference>
<evidence type="ECO:0000259" key="1">
    <source>
        <dbReference type="Pfam" id="PF22691"/>
    </source>
</evidence>
<dbReference type="EMBL" id="SGXC01000001">
    <property type="protein sequence ID" value="RZS86165.1"/>
    <property type="molecule type" value="Genomic_DNA"/>
</dbReference>
<dbReference type="Gene3D" id="3.40.47.10">
    <property type="match status" value="1"/>
</dbReference>
<protein>
    <submittedName>
        <fullName evidence="2">Acetyl-CoA acetyltransferase</fullName>
    </submittedName>
</protein>